<evidence type="ECO:0000313" key="3">
    <source>
        <dbReference type="Proteomes" id="UP000011115"/>
    </source>
</evidence>
<reference evidence="2" key="2">
    <citation type="submission" date="2015-06" db="UniProtKB">
        <authorList>
            <consortium name="EnsemblPlants"/>
        </authorList>
    </citation>
    <scope>IDENTIFICATION</scope>
    <source>
        <strain evidence="2">DM1-3 516 R44</strain>
    </source>
</reference>
<dbReference type="AlphaFoldDB" id="M1DCL2"/>
<feature type="transmembrane region" description="Helical" evidence="1">
    <location>
        <begin position="21"/>
        <end position="40"/>
    </location>
</feature>
<keyword evidence="1" id="KW-1133">Transmembrane helix</keyword>
<reference evidence="3" key="1">
    <citation type="journal article" date="2011" name="Nature">
        <title>Genome sequence and analysis of the tuber crop potato.</title>
        <authorList>
            <consortium name="The Potato Genome Sequencing Consortium"/>
        </authorList>
    </citation>
    <scope>NUCLEOTIDE SEQUENCE [LARGE SCALE GENOMIC DNA]</scope>
    <source>
        <strain evidence="3">cv. DM1-3 516 R44</strain>
    </source>
</reference>
<organism evidence="2 3">
    <name type="scientific">Solanum tuberosum</name>
    <name type="common">Potato</name>
    <dbReference type="NCBI Taxonomy" id="4113"/>
    <lineage>
        <taxon>Eukaryota</taxon>
        <taxon>Viridiplantae</taxon>
        <taxon>Streptophyta</taxon>
        <taxon>Embryophyta</taxon>
        <taxon>Tracheophyta</taxon>
        <taxon>Spermatophyta</taxon>
        <taxon>Magnoliopsida</taxon>
        <taxon>eudicotyledons</taxon>
        <taxon>Gunneridae</taxon>
        <taxon>Pentapetalae</taxon>
        <taxon>asterids</taxon>
        <taxon>lamiids</taxon>
        <taxon>Solanales</taxon>
        <taxon>Solanaceae</taxon>
        <taxon>Solanoideae</taxon>
        <taxon>Solaneae</taxon>
        <taxon>Solanum</taxon>
    </lineage>
</organism>
<name>M1DCL2_SOLTU</name>
<accession>M1DCL2</accession>
<keyword evidence="3" id="KW-1185">Reference proteome</keyword>
<keyword evidence="1" id="KW-0812">Transmembrane</keyword>
<proteinExistence type="predicted"/>
<dbReference type="Gramene" id="PGSC0003DMT400086837">
    <property type="protein sequence ID" value="PGSC0003DMT400086837"/>
    <property type="gene ID" value="PGSC0003DMG400036408"/>
</dbReference>
<dbReference type="Proteomes" id="UP000011115">
    <property type="component" value="Unassembled WGS sequence"/>
</dbReference>
<dbReference type="InParanoid" id="M1DCL2"/>
<evidence type="ECO:0000313" key="2">
    <source>
        <dbReference type="EnsemblPlants" id="PGSC0003DMT400086837"/>
    </source>
</evidence>
<dbReference type="PaxDb" id="4113-PGSC0003DMT400086837"/>
<sequence length="168" mass="20116">MKAMDDYRDGNRTERCKSSFAPPRTILFMSMLYLSLFIRFGGKSYLTPVLAEISWYMVELVEHVDEILSLMRKRQIWYPKHYDQTDLILDLNFYNTLYDQYNNLREKSLVDGAPPMHEALTSFEMDGDILKYYLLINHIYAYKLRMMRMKKKKKKGIEKHTSASLKTW</sequence>
<protein>
    <submittedName>
        <fullName evidence="2">Uncharacterized protein</fullName>
    </submittedName>
</protein>
<keyword evidence="1" id="KW-0472">Membrane</keyword>
<evidence type="ECO:0000256" key="1">
    <source>
        <dbReference type="SAM" id="Phobius"/>
    </source>
</evidence>
<dbReference type="HOGENOM" id="CLU_1589305_0_0_1"/>
<dbReference type="EnsemblPlants" id="PGSC0003DMT400086837">
    <property type="protein sequence ID" value="PGSC0003DMT400086837"/>
    <property type="gene ID" value="PGSC0003DMG400036408"/>
</dbReference>